<keyword evidence="8 16" id="KW-0560">Oxidoreductase</keyword>
<evidence type="ECO:0000256" key="8">
    <source>
        <dbReference type="ARBA" id="ARBA00023002"/>
    </source>
</evidence>
<dbReference type="SUPFAM" id="SSF51905">
    <property type="entry name" value="FAD/NAD(P)-binding domain"/>
    <property type="match status" value="1"/>
</dbReference>
<dbReference type="Proteomes" id="UP000610966">
    <property type="component" value="Unassembled WGS sequence"/>
</dbReference>
<feature type="binding site" evidence="14">
    <location>
        <begin position="178"/>
        <end position="185"/>
    </location>
    <ligand>
        <name>NAD(+)</name>
        <dbReference type="ChEBI" id="CHEBI:57540"/>
    </ligand>
</feature>
<dbReference type="SUPFAM" id="SSF55424">
    <property type="entry name" value="FAD/NAD-linked reductases, dimerisation (C-terminal) domain"/>
    <property type="match status" value="1"/>
</dbReference>
<feature type="domain" description="FAD/NAD(P)-binding" evidence="18">
    <location>
        <begin position="8"/>
        <end position="320"/>
    </location>
</feature>
<reference evidence="19" key="1">
    <citation type="submission" date="2021-01" db="EMBL/GenBank/DDBJ databases">
        <title>Whole genome shotgun sequence of Sphaerimonospora thailandensis NBRC 107569.</title>
        <authorList>
            <person name="Komaki H."/>
            <person name="Tamura T."/>
        </authorList>
    </citation>
    <scope>NUCLEOTIDE SEQUENCE</scope>
    <source>
        <strain evidence="19">NBRC 107569</strain>
    </source>
</reference>
<name>A0A8J3R9U0_9ACTN</name>
<keyword evidence="7 14" id="KW-0274">FAD</keyword>
<keyword evidence="11 16" id="KW-0676">Redox-active center</keyword>
<feature type="binding site" evidence="14">
    <location>
        <position position="117"/>
    </location>
    <ligand>
        <name>FAD</name>
        <dbReference type="ChEBI" id="CHEBI:57692"/>
    </ligand>
</feature>
<dbReference type="PROSITE" id="PS00076">
    <property type="entry name" value="PYRIDINE_REDOX_1"/>
    <property type="match status" value="1"/>
</dbReference>
<evidence type="ECO:0000256" key="11">
    <source>
        <dbReference type="ARBA" id="ARBA00023284"/>
    </source>
</evidence>
<evidence type="ECO:0000256" key="13">
    <source>
        <dbReference type="PIRSR" id="PIRSR000350-2"/>
    </source>
</evidence>
<organism evidence="19 20">
    <name type="scientific">Sphaerimonospora thailandensis</name>
    <dbReference type="NCBI Taxonomy" id="795644"/>
    <lineage>
        <taxon>Bacteria</taxon>
        <taxon>Bacillati</taxon>
        <taxon>Actinomycetota</taxon>
        <taxon>Actinomycetes</taxon>
        <taxon>Streptosporangiales</taxon>
        <taxon>Streptosporangiaceae</taxon>
        <taxon>Sphaerimonospora</taxon>
    </lineage>
</organism>
<dbReference type="GO" id="GO:0005737">
    <property type="term" value="C:cytoplasm"/>
    <property type="evidence" value="ECO:0007669"/>
    <property type="project" value="UniProtKB-SubCell"/>
</dbReference>
<dbReference type="PANTHER" id="PTHR22912">
    <property type="entry name" value="DISULFIDE OXIDOREDUCTASE"/>
    <property type="match status" value="1"/>
</dbReference>
<comment type="subcellular location">
    <subcellularLocation>
        <location evidence="1">Cytoplasm</location>
    </subcellularLocation>
</comment>
<dbReference type="EC" id="1.8.1.4" evidence="3 16"/>
<comment type="caution">
    <text evidence="19">The sequence shown here is derived from an EMBL/GenBank/DDBJ whole genome shotgun (WGS) entry which is preliminary data.</text>
</comment>
<protein>
    <recommendedName>
        <fullName evidence="4 16">Dihydrolipoyl dehydrogenase</fullName>
        <ecNumber evidence="3 16">1.8.1.4</ecNumber>
    </recommendedName>
</protein>
<dbReference type="RefSeq" id="WP_239089710.1">
    <property type="nucleotide sequence ID" value="NZ_BOOG01000027.1"/>
</dbReference>
<dbReference type="InterPro" id="IPR036188">
    <property type="entry name" value="FAD/NAD-bd_sf"/>
</dbReference>
<dbReference type="GO" id="GO:0004148">
    <property type="term" value="F:dihydrolipoyl dehydrogenase (NADH) activity"/>
    <property type="evidence" value="ECO:0007669"/>
    <property type="project" value="UniProtKB-EC"/>
</dbReference>
<sequence>MADGSGPFDIVVLGGGSGGYACALRAAELGMNVVLIEKDKVGGTCLHRGCIPTKALLHAAELADQAREGASFGVRTSFEGIDVPAVHAYKDKVISGLWKGLAGLIKSKKITVVEGEGRLAGPGRVEVGGQVYEGRHVVLATGSTPKSLPGLDIDGDKIISSDHALVLDRVPSSVVVLGGGVIGVEFASVWRSFGAEVTIVEALPHLLPLEDESNSKLLERAFRRRGIKYELGVRFESVKTTETGVVVTLENGKTLDAELMLVAVGRGPVSAGLGYEEAGVRMERGHVQVDEFCRTSVPGVYAVGDLIPTLQLAHVGFAEGILVAEHIAGLSPVPIDYDGVPRITYSEPEVASVGISTAVARERGHDVVELTYNLAGNGRSKILQTQGEVKVVAERDGRVLGVHMVGGRVGELIAEAQLIFNWEATANDVAQLIHPHPTQSEALGEAMLALAGKPLHVHN</sequence>
<comment type="catalytic activity">
    <reaction evidence="12 16">
        <text>N(6)-[(R)-dihydrolipoyl]-L-lysyl-[protein] + NAD(+) = N(6)-[(R)-lipoyl]-L-lysyl-[protein] + NADH + H(+)</text>
        <dbReference type="Rhea" id="RHEA:15045"/>
        <dbReference type="Rhea" id="RHEA-COMP:10474"/>
        <dbReference type="Rhea" id="RHEA-COMP:10475"/>
        <dbReference type="ChEBI" id="CHEBI:15378"/>
        <dbReference type="ChEBI" id="CHEBI:57540"/>
        <dbReference type="ChEBI" id="CHEBI:57945"/>
        <dbReference type="ChEBI" id="CHEBI:83099"/>
        <dbReference type="ChEBI" id="CHEBI:83100"/>
        <dbReference type="EC" id="1.8.1.4"/>
    </reaction>
</comment>
<evidence type="ECO:0000256" key="4">
    <source>
        <dbReference type="ARBA" id="ARBA00016961"/>
    </source>
</evidence>
<dbReference type="InterPro" id="IPR016156">
    <property type="entry name" value="FAD/NAD-linked_Rdtase_dimer_sf"/>
</dbReference>
<dbReference type="InterPro" id="IPR023753">
    <property type="entry name" value="FAD/NAD-binding_dom"/>
</dbReference>
<evidence type="ECO:0000313" key="19">
    <source>
        <dbReference type="EMBL" id="GIH70930.1"/>
    </source>
</evidence>
<dbReference type="InterPro" id="IPR006258">
    <property type="entry name" value="Lipoamide_DH"/>
</dbReference>
<dbReference type="Gene3D" id="3.50.50.60">
    <property type="entry name" value="FAD/NAD(P)-binding domain"/>
    <property type="match status" value="2"/>
</dbReference>
<keyword evidence="10" id="KW-1015">Disulfide bond</keyword>
<evidence type="ECO:0000256" key="3">
    <source>
        <dbReference type="ARBA" id="ARBA00012608"/>
    </source>
</evidence>
<comment type="similarity">
    <text evidence="2 16">Belongs to the class-I pyridine nucleotide-disulfide oxidoreductase family.</text>
</comment>
<evidence type="ECO:0000256" key="12">
    <source>
        <dbReference type="ARBA" id="ARBA00049187"/>
    </source>
</evidence>
<dbReference type="Gene3D" id="3.30.390.30">
    <property type="match status" value="1"/>
</dbReference>
<evidence type="ECO:0000256" key="7">
    <source>
        <dbReference type="ARBA" id="ARBA00022827"/>
    </source>
</evidence>
<gene>
    <name evidence="19" type="ORF">Mth01_31830</name>
</gene>
<dbReference type="GO" id="GO:0050660">
    <property type="term" value="F:flavin adenine dinucleotide binding"/>
    <property type="evidence" value="ECO:0007669"/>
    <property type="project" value="InterPro"/>
</dbReference>
<evidence type="ECO:0000256" key="10">
    <source>
        <dbReference type="ARBA" id="ARBA00023157"/>
    </source>
</evidence>
<evidence type="ECO:0000256" key="5">
    <source>
        <dbReference type="ARBA" id="ARBA00022490"/>
    </source>
</evidence>
<dbReference type="InterPro" id="IPR012999">
    <property type="entry name" value="Pyr_OxRdtase_I_AS"/>
</dbReference>
<comment type="miscellaneous">
    <text evidence="16">The active site is a redox-active disulfide bond.</text>
</comment>
<feature type="domain" description="Pyridine nucleotide-disulphide oxidoreductase dimerisation" evidence="17">
    <location>
        <begin position="340"/>
        <end position="446"/>
    </location>
</feature>
<feature type="binding site" evidence="14">
    <location>
        <position position="265"/>
    </location>
    <ligand>
        <name>NAD(+)</name>
        <dbReference type="ChEBI" id="CHEBI:57540"/>
    </ligand>
</feature>
<evidence type="ECO:0000256" key="16">
    <source>
        <dbReference type="RuleBase" id="RU003692"/>
    </source>
</evidence>
<keyword evidence="20" id="KW-1185">Reference proteome</keyword>
<dbReference type="GO" id="GO:0006103">
    <property type="term" value="P:2-oxoglutarate metabolic process"/>
    <property type="evidence" value="ECO:0007669"/>
    <property type="project" value="TreeGrafter"/>
</dbReference>
<dbReference type="PRINTS" id="PR00411">
    <property type="entry name" value="PNDRDTASEI"/>
</dbReference>
<feature type="active site" description="Proton acceptor" evidence="13">
    <location>
        <position position="436"/>
    </location>
</feature>
<evidence type="ECO:0000313" key="20">
    <source>
        <dbReference type="Proteomes" id="UP000610966"/>
    </source>
</evidence>
<feature type="disulfide bond" description="Redox-active" evidence="15">
    <location>
        <begin position="45"/>
        <end position="50"/>
    </location>
</feature>
<dbReference type="FunFam" id="3.30.390.30:FF:000001">
    <property type="entry name" value="Dihydrolipoyl dehydrogenase"/>
    <property type="match status" value="1"/>
</dbReference>
<evidence type="ECO:0000256" key="9">
    <source>
        <dbReference type="ARBA" id="ARBA00023027"/>
    </source>
</evidence>
<dbReference type="PRINTS" id="PR00368">
    <property type="entry name" value="FADPNR"/>
</dbReference>
<evidence type="ECO:0000256" key="6">
    <source>
        <dbReference type="ARBA" id="ARBA00022630"/>
    </source>
</evidence>
<feature type="binding site" evidence="14">
    <location>
        <position position="305"/>
    </location>
    <ligand>
        <name>NAD(+)</name>
        <dbReference type="ChEBI" id="CHEBI:57540"/>
    </ligand>
</feature>
<comment type="cofactor">
    <cofactor evidence="14 16">
        <name>FAD</name>
        <dbReference type="ChEBI" id="CHEBI:57692"/>
    </cofactor>
    <text evidence="14 16">Binds 1 FAD per subunit.</text>
</comment>
<feature type="binding site" evidence="14">
    <location>
        <position position="54"/>
    </location>
    <ligand>
        <name>FAD</name>
        <dbReference type="ChEBI" id="CHEBI:57692"/>
    </ligand>
</feature>
<dbReference type="AlphaFoldDB" id="A0A8J3R9U0"/>
<dbReference type="Pfam" id="PF02852">
    <property type="entry name" value="Pyr_redox_dim"/>
    <property type="match status" value="1"/>
</dbReference>
<evidence type="ECO:0000256" key="1">
    <source>
        <dbReference type="ARBA" id="ARBA00004496"/>
    </source>
</evidence>
<proteinExistence type="inferred from homology"/>
<dbReference type="InterPro" id="IPR004099">
    <property type="entry name" value="Pyr_nucl-diS_OxRdtase_dimer"/>
</dbReference>
<evidence type="ECO:0000259" key="18">
    <source>
        <dbReference type="Pfam" id="PF07992"/>
    </source>
</evidence>
<keyword evidence="6 16" id="KW-0285">Flavoprotein</keyword>
<dbReference type="PANTHER" id="PTHR22912:SF217">
    <property type="entry name" value="DIHYDROLIPOYL DEHYDROGENASE"/>
    <property type="match status" value="1"/>
</dbReference>
<accession>A0A8J3R9U0</accession>
<evidence type="ECO:0000256" key="14">
    <source>
        <dbReference type="PIRSR" id="PIRSR000350-3"/>
    </source>
</evidence>
<dbReference type="Pfam" id="PF07992">
    <property type="entry name" value="Pyr_redox_2"/>
    <property type="match status" value="1"/>
</dbReference>
<dbReference type="InterPro" id="IPR050151">
    <property type="entry name" value="Class-I_Pyr_Nuc-Dis_Oxidored"/>
</dbReference>
<evidence type="ECO:0000259" key="17">
    <source>
        <dbReference type="Pfam" id="PF02852"/>
    </source>
</evidence>
<dbReference type="EMBL" id="BOOG01000027">
    <property type="protein sequence ID" value="GIH70930.1"/>
    <property type="molecule type" value="Genomic_DNA"/>
</dbReference>
<evidence type="ECO:0000256" key="15">
    <source>
        <dbReference type="PIRSR" id="PIRSR000350-4"/>
    </source>
</evidence>
<keyword evidence="5" id="KW-0963">Cytoplasm</keyword>
<dbReference type="NCBIfam" id="TIGR01350">
    <property type="entry name" value="lipoamide_DH"/>
    <property type="match status" value="1"/>
</dbReference>
<keyword evidence="9 14" id="KW-0520">NAD</keyword>
<feature type="binding site" evidence="14">
    <location>
        <position position="201"/>
    </location>
    <ligand>
        <name>NAD(+)</name>
        <dbReference type="ChEBI" id="CHEBI:57540"/>
    </ligand>
</feature>
<dbReference type="InterPro" id="IPR001100">
    <property type="entry name" value="Pyr_nuc-diS_OxRdtase"/>
</dbReference>
<feature type="binding site" evidence="14">
    <location>
        <begin position="141"/>
        <end position="143"/>
    </location>
    <ligand>
        <name>FAD</name>
        <dbReference type="ChEBI" id="CHEBI:57692"/>
    </ligand>
</feature>
<evidence type="ECO:0000256" key="2">
    <source>
        <dbReference type="ARBA" id="ARBA00007532"/>
    </source>
</evidence>
<dbReference type="PIRSF" id="PIRSF000350">
    <property type="entry name" value="Mercury_reductase_MerA"/>
    <property type="match status" value="1"/>
</dbReference>
<keyword evidence="14" id="KW-0547">Nucleotide-binding</keyword>